<dbReference type="PANTHER" id="PTHR13778:SF40">
    <property type="entry name" value="GALACTURONOSYLTRANSFERASE-LIKE 9-RELATED"/>
    <property type="match status" value="1"/>
</dbReference>
<dbReference type="SUPFAM" id="SSF53448">
    <property type="entry name" value="Nucleotide-diphospho-sugar transferases"/>
    <property type="match status" value="1"/>
</dbReference>
<dbReference type="AlphaFoldDB" id="C4IYN2"/>
<proteinExistence type="evidence at transcript level"/>
<evidence type="ECO:0000256" key="4">
    <source>
        <dbReference type="SAM" id="MobiDB-lite"/>
    </source>
</evidence>
<evidence type="ECO:0000256" key="2">
    <source>
        <dbReference type="ARBA" id="ARBA00022676"/>
    </source>
</evidence>
<feature type="compositionally biased region" description="Basic residues" evidence="4">
    <location>
        <begin position="149"/>
        <end position="158"/>
    </location>
</feature>
<keyword evidence="2" id="KW-0328">Glycosyltransferase</keyword>
<dbReference type="InterPro" id="IPR050748">
    <property type="entry name" value="Glycosyltrans_8_dom-fam"/>
</dbReference>
<feature type="compositionally biased region" description="Low complexity" evidence="4">
    <location>
        <begin position="124"/>
        <end position="141"/>
    </location>
</feature>
<evidence type="ECO:0000313" key="6">
    <source>
        <dbReference type="EMBL" id="ACR34032.1"/>
    </source>
</evidence>
<evidence type="ECO:0000256" key="5">
    <source>
        <dbReference type="SAM" id="SignalP"/>
    </source>
</evidence>
<protein>
    <submittedName>
        <fullName evidence="6">Uncharacterized protein</fullName>
    </submittedName>
</protein>
<dbReference type="GO" id="GO:0016757">
    <property type="term" value="F:glycosyltransferase activity"/>
    <property type="evidence" value="ECO:0007669"/>
    <property type="project" value="UniProtKB-KW"/>
</dbReference>
<dbReference type="EMBL" id="BT083679">
    <property type="protein sequence ID" value="ACR34032.1"/>
    <property type="molecule type" value="mRNA"/>
</dbReference>
<keyword evidence="3" id="KW-0808">Transferase</keyword>
<dbReference type="HOGENOM" id="CLU_061668_0_0_1"/>
<dbReference type="InterPro" id="IPR029044">
    <property type="entry name" value="Nucleotide-diphossugar_trans"/>
</dbReference>
<organism evidence="6">
    <name type="scientific">Zea mays</name>
    <name type="common">Maize</name>
    <dbReference type="NCBI Taxonomy" id="4577"/>
    <lineage>
        <taxon>Eukaryota</taxon>
        <taxon>Viridiplantae</taxon>
        <taxon>Streptophyta</taxon>
        <taxon>Embryophyta</taxon>
        <taxon>Tracheophyta</taxon>
        <taxon>Spermatophyta</taxon>
        <taxon>Magnoliopsida</taxon>
        <taxon>Liliopsida</taxon>
        <taxon>Poales</taxon>
        <taxon>Poaceae</taxon>
        <taxon>PACMAD clade</taxon>
        <taxon>Panicoideae</taxon>
        <taxon>Andropogonodae</taxon>
        <taxon>Andropogoneae</taxon>
        <taxon>Tripsacinae</taxon>
        <taxon>Zea</taxon>
    </lineage>
</organism>
<sequence>MGAASPAMWAGLVLVVLLAASGPASAGLPRFAEAPEYRNGDGCPAPVTGAGVCDPGLVHIAMTLDAHYLRGSMAAIYSLLKHASCPESIFFHFLLPVPALRDLPVPRRRGRRAHLRVRARRARGAAQLRAQPPRRPAPALRAARDIPRLRRARRRRRAAPLGDAPARRRGRRRARVLPRQLLPLLHRGLLGRPRPRRQGLCRPPPRALLLQHRRHGHRPPEVARWQLPPAHRALDGDAEGEKNLRAWLLAPLPARLRRRDRGRRPPVEPARPGRRQRLRQLPPSP</sequence>
<feature type="signal peptide" evidence="5">
    <location>
        <begin position="1"/>
        <end position="26"/>
    </location>
</feature>
<feature type="region of interest" description="Disordered" evidence="4">
    <location>
        <begin position="120"/>
        <end position="175"/>
    </location>
</feature>
<comment type="pathway">
    <text evidence="1">Glycan metabolism; pectin biosynthesis.</text>
</comment>
<name>C4IYN2_MAIZE</name>
<evidence type="ECO:0000256" key="1">
    <source>
        <dbReference type="ARBA" id="ARBA00004877"/>
    </source>
</evidence>
<dbReference type="ExpressionAtlas" id="C4IYN2">
    <property type="expression patterns" value="baseline and differential"/>
</dbReference>
<evidence type="ECO:0000256" key="3">
    <source>
        <dbReference type="ARBA" id="ARBA00022679"/>
    </source>
</evidence>
<accession>C4IYN2</accession>
<feature type="region of interest" description="Disordered" evidence="4">
    <location>
        <begin position="258"/>
        <end position="285"/>
    </location>
</feature>
<reference evidence="6" key="1">
    <citation type="journal article" date="2009" name="PLoS Genet.">
        <title>Sequencing, mapping, and analysis of 27,455 maize full-length cDNAs.</title>
        <authorList>
            <person name="Soderlund C."/>
            <person name="Descour A."/>
            <person name="Kudrna D."/>
            <person name="Bomhoff M."/>
            <person name="Boyd L."/>
            <person name="Currie J."/>
            <person name="Angelova A."/>
            <person name="Collura K."/>
            <person name="Wissotski M."/>
            <person name="Ashley E."/>
            <person name="Morrow D."/>
            <person name="Fernandes J."/>
            <person name="Walbot V."/>
            <person name="Yu Y."/>
        </authorList>
    </citation>
    <scope>NUCLEOTIDE SEQUENCE</scope>
    <source>
        <strain evidence="6">B73</strain>
    </source>
</reference>
<feature type="chain" id="PRO_5009950713" evidence="5">
    <location>
        <begin position="27"/>
        <end position="285"/>
    </location>
</feature>
<dbReference type="PANTHER" id="PTHR13778">
    <property type="entry name" value="GLYCOSYLTRANSFERASE 8 DOMAIN-CONTAINING PROTEIN"/>
    <property type="match status" value="1"/>
</dbReference>
<keyword evidence="5" id="KW-0732">Signal</keyword>